<dbReference type="InterPro" id="IPR049278">
    <property type="entry name" value="MS_channel_C"/>
</dbReference>
<dbReference type="InterPro" id="IPR011014">
    <property type="entry name" value="MscS_channel_TM-2"/>
</dbReference>
<dbReference type="Pfam" id="PF05552">
    <property type="entry name" value="MS_channel_1st_1"/>
    <property type="match status" value="1"/>
</dbReference>
<dbReference type="PANTHER" id="PTHR30221:SF1">
    <property type="entry name" value="SMALL-CONDUCTANCE MECHANOSENSITIVE CHANNEL"/>
    <property type="match status" value="1"/>
</dbReference>
<gene>
    <name evidence="11" type="ORF">BST97_03670</name>
</gene>
<dbReference type="SUPFAM" id="SSF82861">
    <property type="entry name" value="Mechanosensitive channel protein MscS (YggB), transmembrane region"/>
    <property type="match status" value="1"/>
</dbReference>
<dbReference type="Pfam" id="PF21088">
    <property type="entry name" value="MS_channel_1st"/>
    <property type="match status" value="1"/>
</dbReference>
<dbReference type="Gene3D" id="2.30.30.60">
    <property type="match status" value="1"/>
</dbReference>
<evidence type="ECO:0000256" key="2">
    <source>
        <dbReference type="ARBA" id="ARBA00008017"/>
    </source>
</evidence>
<dbReference type="InterPro" id="IPR006685">
    <property type="entry name" value="MscS_channel_2nd"/>
</dbReference>
<dbReference type="InterPro" id="IPR045275">
    <property type="entry name" value="MscS_archaea/bacteria_type"/>
</dbReference>
<feature type="transmembrane region" description="Helical" evidence="7">
    <location>
        <begin position="87"/>
        <end position="117"/>
    </location>
</feature>
<evidence type="ECO:0000256" key="5">
    <source>
        <dbReference type="ARBA" id="ARBA00022989"/>
    </source>
</evidence>
<dbReference type="Gene3D" id="1.10.287.1260">
    <property type="match status" value="1"/>
</dbReference>
<dbReference type="PANTHER" id="PTHR30221">
    <property type="entry name" value="SMALL-CONDUCTANCE MECHANOSENSITIVE CHANNEL"/>
    <property type="match status" value="1"/>
</dbReference>
<evidence type="ECO:0000256" key="1">
    <source>
        <dbReference type="ARBA" id="ARBA00004651"/>
    </source>
</evidence>
<evidence type="ECO:0000259" key="9">
    <source>
        <dbReference type="Pfam" id="PF21082"/>
    </source>
</evidence>
<keyword evidence="12" id="KW-1185">Reference proteome</keyword>
<dbReference type="Proteomes" id="UP000193431">
    <property type="component" value="Chromosome"/>
</dbReference>
<keyword evidence="3" id="KW-1003">Cell membrane</keyword>
<feature type="domain" description="Mechanosensitive ion channel transmembrane helices 2/3" evidence="10">
    <location>
        <begin position="61"/>
        <end position="102"/>
    </location>
</feature>
<feature type="domain" description="Mechanosensitive ion channel MscS" evidence="8">
    <location>
        <begin position="104"/>
        <end position="169"/>
    </location>
</feature>
<feature type="transmembrane region" description="Helical" evidence="7">
    <location>
        <begin position="59"/>
        <end position="81"/>
    </location>
</feature>
<evidence type="ECO:0000259" key="10">
    <source>
        <dbReference type="Pfam" id="PF21088"/>
    </source>
</evidence>
<dbReference type="OrthoDB" id="9809206at2"/>
<reference evidence="11 12" key="1">
    <citation type="submission" date="2016-11" db="EMBL/GenBank/DDBJ databases">
        <title>Trade-off between light-utilization and light-protection in marine flavobacteria.</title>
        <authorList>
            <person name="Kumagai Y."/>
        </authorList>
    </citation>
    <scope>NUCLEOTIDE SEQUENCE [LARGE SCALE GENOMIC DNA]</scope>
    <source>
        <strain evidence="11 12">JCM 13191</strain>
    </source>
</reference>
<evidence type="ECO:0000256" key="3">
    <source>
        <dbReference type="ARBA" id="ARBA00022475"/>
    </source>
</evidence>
<dbReference type="GO" id="GO:0005886">
    <property type="term" value="C:plasma membrane"/>
    <property type="evidence" value="ECO:0007669"/>
    <property type="project" value="UniProtKB-SubCell"/>
</dbReference>
<organism evidence="11 12">
    <name type="scientific">Nonlabens spongiae</name>
    <dbReference type="NCBI Taxonomy" id="331648"/>
    <lineage>
        <taxon>Bacteria</taxon>
        <taxon>Pseudomonadati</taxon>
        <taxon>Bacteroidota</taxon>
        <taxon>Flavobacteriia</taxon>
        <taxon>Flavobacteriales</taxon>
        <taxon>Flavobacteriaceae</taxon>
        <taxon>Nonlabens</taxon>
    </lineage>
</organism>
<proteinExistence type="inferred from homology"/>
<dbReference type="InterPro" id="IPR008910">
    <property type="entry name" value="MSC_TM_helix"/>
</dbReference>
<dbReference type="InterPro" id="IPR010920">
    <property type="entry name" value="LSM_dom_sf"/>
</dbReference>
<protein>
    <submittedName>
        <fullName evidence="11">Mechanosensitive ion channel protein</fullName>
    </submittedName>
</protein>
<dbReference type="Gene3D" id="3.30.70.100">
    <property type="match status" value="1"/>
</dbReference>
<evidence type="ECO:0000256" key="6">
    <source>
        <dbReference type="ARBA" id="ARBA00023136"/>
    </source>
</evidence>
<name>A0A1W6MHS3_9FLAO</name>
<evidence type="ECO:0000259" key="8">
    <source>
        <dbReference type="Pfam" id="PF00924"/>
    </source>
</evidence>
<feature type="domain" description="Mechanosensitive ion channel MscS C-terminal" evidence="9">
    <location>
        <begin position="177"/>
        <end position="246"/>
    </location>
</feature>
<dbReference type="InterPro" id="IPR049142">
    <property type="entry name" value="MS_channel_1st"/>
</dbReference>
<keyword evidence="4 7" id="KW-0812">Transmembrane</keyword>
<sequence length="275" mass="29962">MLENLNAETILNVILEYGVPIIKALLLYIIGGWLIKRAVKIIGKLMEKRGYEITLQKFLINIITYGLWILLLVALIGTLGIETAGLAAALAAAGLAIGLALQGSLSNFAGGVLLLLFKPFKVGDTIEAQGVTGTVKEIDILQTKILLFSRKLAIVPNGPLLNGNIINFNTEGILRCETTIGVSYDADIPKTLERLRKLCTDHPLVLEDPAPVVQVVENADSSINIIVRPYTLTADVWTVNFYLQENFVSALAEIGVEVPFPQRVIHQAVKPVEEK</sequence>
<dbReference type="InterPro" id="IPR023408">
    <property type="entry name" value="MscS_beta-dom_sf"/>
</dbReference>
<dbReference type="STRING" id="331648.BST97_03670"/>
<dbReference type="SUPFAM" id="SSF50182">
    <property type="entry name" value="Sm-like ribonucleoproteins"/>
    <property type="match status" value="1"/>
</dbReference>
<keyword evidence="6 7" id="KW-0472">Membrane</keyword>
<dbReference type="EMBL" id="CP019344">
    <property type="protein sequence ID" value="ARN77158.1"/>
    <property type="molecule type" value="Genomic_DNA"/>
</dbReference>
<dbReference type="Pfam" id="PF21082">
    <property type="entry name" value="MS_channel_3rd"/>
    <property type="match status" value="1"/>
</dbReference>
<accession>A0A1W6MHS3</accession>
<dbReference type="AlphaFoldDB" id="A0A1W6MHS3"/>
<feature type="transmembrane region" description="Helical" evidence="7">
    <location>
        <begin position="20"/>
        <end position="39"/>
    </location>
</feature>
<dbReference type="GO" id="GO:0008381">
    <property type="term" value="F:mechanosensitive monoatomic ion channel activity"/>
    <property type="evidence" value="ECO:0007669"/>
    <property type="project" value="InterPro"/>
</dbReference>
<evidence type="ECO:0000256" key="7">
    <source>
        <dbReference type="SAM" id="Phobius"/>
    </source>
</evidence>
<dbReference type="Pfam" id="PF00924">
    <property type="entry name" value="MS_channel_2nd"/>
    <property type="match status" value="1"/>
</dbReference>
<dbReference type="RefSeq" id="WP_085765964.1">
    <property type="nucleotide sequence ID" value="NZ_CP019344.1"/>
</dbReference>
<dbReference type="SUPFAM" id="SSF82689">
    <property type="entry name" value="Mechanosensitive channel protein MscS (YggB), C-terminal domain"/>
    <property type="match status" value="1"/>
</dbReference>
<evidence type="ECO:0000313" key="11">
    <source>
        <dbReference type="EMBL" id="ARN77158.1"/>
    </source>
</evidence>
<dbReference type="InterPro" id="IPR011066">
    <property type="entry name" value="MscS_channel_C_sf"/>
</dbReference>
<comment type="similarity">
    <text evidence="2">Belongs to the MscS (TC 1.A.23) family.</text>
</comment>
<evidence type="ECO:0000313" key="12">
    <source>
        <dbReference type="Proteomes" id="UP000193431"/>
    </source>
</evidence>
<comment type="subcellular location">
    <subcellularLocation>
        <location evidence="1">Cell membrane</location>
        <topology evidence="1">Multi-pass membrane protein</topology>
    </subcellularLocation>
</comment>
<keyword evidence="5 7" id="KW-1133">Transmembrane helix</keyword>
<evidence type="ECO:0000256" key="4">
    <source>
        <dbReference type="ARBA" id="ARBA00022692"/>
    </source>
</evidence>